<gene>
    <name evidence="1" type="ORF">MACK_003979</name>
</gene>
<accession>A0A976SJM2</accession>
<dbReference type="AlphaFoldDB" id="A0A976SJM2"/>
<dbReference type="EMBL" id="CP056072">
    <property type="protein sequence ID" value="UVC50110.1"/>
    <property type="molecule type" value="Genomic_DNA"/>
</dbReference>
<evidence type="ECO:0000313" key="1">
    <source>
        <dbReference type="EMBL" id="UVC50110.1"/>
    </source>
</evidence>
<proteinExistence type="predicted"/>
<evidence type="ECO:0000313" key="2">
    <source>
        <dbReference type="Proteomes" id="UP000244811"/>
    </source>
</evidence>
<dbReference type="Proteomes" id="UP000244811">
    <property type="component" value="Chromosome 4"/>
</dbReference>
<sequence>MDFRTAGPQSHVGHVKTDLSTDIKISDVDLNIYIAYKNGVIECYNSTSFKLLRSIDVNGFNNLLPSEYPQKKYSQKMKIELICHDSFLLFNNSDSIGMVNLKDGSLNRYMRMRNEETGGVFARLPDANLRESCDPSCSSSRVTQPREVMVLKGVSDIATIPSIREIYIINESGQLFVLHPGNEVKK</sequence>
<name>A0A976SJM2_THEOR</name>
<organism evidence="1 2">
    <name type="scientific">Theileria orientalis</name>
    <dbReference type="NCBI Taxonomy" id="68886"/>
    <lineage>
        <taxon>Eukaryota</taxon>
        <taxon>Sar</taxon>
        <taxon>Alveolata</taxon>
        <taxon>Apicomplexa</taxon>
        <taxon>Aconoidasida</taxon>
        <taxon>Piroplasmida</taxon>
        <taxon>Theileriidae</taxon>
        <taxon>Theileria</taxon>
    </lineage>
</organism>
<protein>
    <submittedName>
        <fullName evidence="1">Uncharacterized protein</fullName>
    </submittedName>
</protein>
<reference evidence="1" key="1">
    <citation type="submission" date="2022-07" db="EMBL/GenBank/DDBJ databases">
        <title>Evaluation of T. orientalis genome assembly methods using nanopore sequencing and analysis of variation between genomes.</title>
        <authorList>
            <person name="Yam J."/>
            <person name="Micallef M.L."/>
            <person name="Liu M."/>
            <person name="Djordjevic S.P."/>
            <person name="Bogema D.R."/>
            <person name="Jenkins C."/>
        </authorList>
    </citation>
    <scope>NUCLEOTIDE SEQUENCE</scope>
    <source>
        <strain evidence="1">Goon Nure</strain>
    </source>
</reference>